<name>A0ABP7CX24_9ACTN</name>
<comment type="caution">
    <text evidence="3">The sequence shown here is derived from an EMBL/GenBank/DDBJ whole genome shotgun (WGS) entry which is preliminary data.</text>
</comment>
<feature type="signal peptide" evidence="1">
    <location>
        <begin position="1"/>
        <end position="21"/>
    </location>
</feature>
<dbReference type="Proteomes" id="UP001500051">
    <property type="component" value="Unassembled WGS sequence"/>
</dbReference>
<dbReference type="InterPro" id="IPR038670">
    <property type="entry name" value="HslJ-like_sf"/>
</dbReference>
<evidence type="ECO:0000313" key="4">
    <source>
        <dbReference type="Proteomes" id="UP001500051"/>
    </source>
</evidence>
<accession>A0ABP7CX24</accession>
<dbReference type="Pfam" id="PF03724">
    <property type="entry name" value="META"/>
    <property type="match status" value="1"/>
</dbReference>
<dbReference type="PROSITE" id="PS51257">
    <property type="entry name" value="PROKAR_LIPOPROTEIN"/>
    <property type="match status" value="1"/>
</dbReference>
<proteinExistence type="predicted"/>
<evidence type="ECO:0000313" key="3">
    <source>
        <dbReference type="EMBL" id="GAA3696248.1"/>
    </source>
</evidence>
<reference evidence="4" key="1">
    <citation type="journal article" date="2019" name="Int. J. Syst. Evol. Microbiol.">
        <title>The Global Catalogue of Microorganisms (GCM) 10K type strain sequencing project: providing services to taxonomists for standard genome sequencing and annotation.</title>
        <authorList>
            <consortium name="The Broad Institute Genomics Platform"/>
            <consortium name="The Broad Institute Genome Sequencing Center for Infectious Disease"/>
            <person name="Wu L."/>
            <person name="Ma J."/>
        </authorList>
    </citation>
    <scope>NUCLEOTIDE SEQUENCE [LARGE SCALE GENOMIC DNA]</scope>
    <source>
        <strain evidence="4">JCM 16548</strain>
    </source>
</reference>
<dbReference type="InterPro" id="IPR005184">
    <property type="entry name" value="DUF306_Meta_HslJ"/>
</dbReference>
<organism evidence="3 4">
    <name type="scientific">Microlunatus aurantiacus</name>
    <dbReference type="NCBI Taxonomy" id="446786"/>
    <lineage>
        <taxon>Bacteria</taxon>
        <taxon>Bacillati</taxon>
        <taxon>Actinomycetota</taxon>
        <taxon>Actinomycetes</taxon>
        <taxon>Propionibacteriales</taxon>
        <taxon>Propionibacteriaceae</taxon>
        <taxon>Microlunatus</taxon>
    </lineage>
</organism>
<dbReference type="Gene3D" id="2.40.128.270">
    <property type="match status" value="1"/>
</dbReference>
<protein>
    <recommendedName>
        <fullName evidence="2">DUF306 domain-containing protein</fullName>
    </recommendedName>
</protein>
<feature type="chain" id="PRO_5045829007" description="DUF306 domain-containing protein" evidence="1">
    <location>
        <begin position="22"/>
        <end position="138"/>
    </location>
</feature>
<keyword evidence="1" id="KW-0732">Signal</keyword>
<gene>
    <name evidence="3" type="ORF">GCM10022204_10320</name>
</gene>
<feature type="domain" description="DUF306" evidence="2">
    <location>
        <begin position="29"/>
        <end position="135"/>
    </location>
</feature>
<sequence>MRLLGLALSVLTLLTLSGGCADTASEQPGLDGTSWHLTGWAEPDPLPRSVSISAVFTDGRVAGNAGVNRYNASVTAGPDGSLAVDPPISTKMAGPADATAAEQAFLARLQSATSYRVVDDSLMIEDADGQSSLTFTRA</sequence>
<evidence type="ECO:0000259" key="2">
    <source>
        <dbReference type="Pfam" id="PF03724"/>
    </source>
</evidence>
<keyword evidence="4" id="KW-1185">Reference proteome</keyword>
<dbReference type="InterPro" id="IPR053147">
    <property type="entry name" value="Hsp_HslJ-like"/>
</dbReference>
<dbReference type="EMBL" id="BAAAYX010000002">
    <property type="protein sequence ID" value="GAA3696248.1"/>
    <property type="molecule type" value="Genomic_DNA"/>
</dbReference>
<dbReference type="PANTHER" id="PTHR35535">
    <property type="entry name" value="HEAT SHOCK PROTEIN HSLJ"/>
    <property type="match status" value="1"/>
</dbReference>
<evidence type="ECO:0000256" key="1">
    <source>
        <dbReference type="SAM" id="SignalP"/>
    </source>
</evidence>
<dbReference type="PANTHER" id="PTHR35535:SF2">
    <property type="entry name" value="DUF306 DOMAIN-CONTAINING PROTEIN"/>
    <property type="match status" value="1"/>
</dbReference>